<feature type="transmembrane region" description="Helical" evidence="1">
    <location>
        <begin position="17"/>
        <end position="37"/>
    </location>
</feature>
<dbReference type="AlphaFoldDB" id="A0A9D1N5C5"/>
<dbReference type="Pfam" id="PF16316">
    <property type="entry name" value="DUF4956"/>
    <property type="match status" value="1"/>
</dbReference>
<evidence type="ECO:0000256" key="1">
    <source>
        <dbReference type="SAM" id="Phobius"/>
    </source>
</evidence>
<protein>
    <submittedName>
        <fullName evidence="2">DUF4956 domain-containing protein</fullName>
    </submittedName>
</protein>
<accession>A0A9D1N5C5</accession>
<dbReference type="InterPro" id="IPR032531">
    <property type="entry name" value="DUF4956"/>
</dbReference>
<keyword evidence="1" id="KW-1133">Transmembrane helix</keyword>
<keyword evidence="1" id="KW-0812">Transmembrane</keyword>
<evidence type="ECO:0000313" key="3">
    <source>
        <dbReference type="Proteomes" id="UP000824128"/>
    </source>
</evidence>
<dbReference type="Proteomes" id="UP000824128">
    <property type="component" value="Unassembled WGS sequence"/>
</dbReference>
<feature type="transmembrane region" description="Helical" evidence="1">
    <location>
        <begin position="108"/>
        <end position="132"/>
    </location>
</feature>
<feature type="transmembrane region" description="Helical" evidence="1">
    <location>
        <begin position="49"/>
        <end position="68"/>
    </location>
</feature>
<reference evidence="2" key="2">
    <citation type="journal article" date="2021" name="PeerJ">
        <title>Extensive microbial diversity within the chicken gut microbiome revealed by metagenomics and culture.</title>
        <authorList>
            <person name="Gilroy R."/>
            <person name="Ravi A."/>
            <person name="Getino M."/>
            <person name="Pursley I."/>
            <person name="Horton D.L."/>
            <person name="Alikhan N.F."/>
            <person name="Baker D."/>
            <person name="Gharbi K."/>
            <person name="Hall N."/>
            <person name="Watson M."/>
            <person name="Adriaenssens E.M."/>
            <person name="Foster-Nyarko E."/>
            <person name="Jarju S."/>
            <person name="Secka A."/>
            <person name="Antonio M."/>
            <person name="Oren A."/>
            <person name="Chaudhuri R.R."/>
            <person name="La Ragione R."/>
            <person name="Hildebrand F."/>
            <person name="Pallen M.J."/>
        </authorList>
    </citation>
    <scope>NUCLEOTIDE SEQUENCE</scope>
    <source>
        <strain evidence="2">ChiGjej2B2-16831</strain>
    </source>
</reference>
<comment type="caution">
    <text evidence="2">The sequence shown here is derived from an EMBL/GenBank/DDBJ whole genome shotgun (WGS) entry which is preliminary data.</text>
</comment>
<evidence type="ECO:0000313" key="2">
    <source>
        <dbReference type="EMBL" id="HIU95032.1"/>
    </source>
</evidence>
<sequence>MGTFNIADLFQGTLNPIRVVISLVVSLILGLWIYFVYRKTFAGVVYSRSFNLSLIMLTMVSALVLMMISSNMALSLGMVGALSIVRFRTAIKDPIDTVFMFWAVGEGLAVGAGFLDVGLIGGLVIGLMLFIITGIKGSQAAPFLLILHYDERAGQQVKGMVKQLPRARVKSKTVQRDGVELTIELRIRESDVDFVDKFLRVQGVYDATLVAHQGDLLS</sequence>
<reference evidence="2" key="1">
    <citation type="submission" date="2020-10" db="EMBL/GenBank/DDBJ databases">
        <authorList>
            <person name="Gilroy R."/>
        </authorList>
    </citation>
    <scope>NUCLEOTIDE SEQUENCE</scope>
    <source>
        <strain evidence="2">ChiGjej2B2-16831</strain>
    </source>
</reference>
<dbReference type="EMBL" id="DVNZ01000247">
    <property type="protein sequence ID" value="HIU95032.1"/>
    <property type="molecule type" value="Genomic_DNA"/>
</dbReference>
<name>A0A9D1N5C5_9FIRM</name>
<gene>
    <name evidence="2" type="ORF">IAD24_07745</name>
</gene>
<organism evidence="2 3">
    <name type="scientific">Candidatus Aphodomorpha intestinavium</name>
    <dbReference type="NCBI Taxonomy" id="2840672"/>
    <lineage>
        <taxon>Bacteria</taxon>
        <taxon>Bacillati</taxon>
        <taxon>Bacillota</taxon>
        <taxon>Clostridia</taxon>
        <taxon>Eubacteriales</taxon>
        <taxon>Candidatus Aphodomorpha</taxon>
    </lineage>
</organism>
<keyword evidence="1" id="KW-0472">Membrane</keyword>
<proteinExistence type="predicted"/>